<dbReference type="InterPro" id="IPR038352">
    <property type="entry name" value="Imelysin_sf"/>
</dbReference>
<feature type="signal peptide" evidence="3">
    <location>
        <begin position="1"/>
        <end position="18"/>
    </location>
</feature>
<evidence type="ECO:0000313" key="6">
    <source>
        <dbReference type="Proteomes" id="UP001217476"/>
    </source>
</evidence>
<organism evidence="5 6">
    <name type="scientific">Candidatus Devosia phytovorans</name>
    <dbReference type="NCBI Taxonomy" id="3121372"/>
    <lineage>
        <taxon>Bacteria</taxon>
        <taxon>Pseudomonadati</taxon>
        <taxon>Pseudomonadota</taxon>
        <taxon>Alphaproteobacteria</taxon>
        <taxon>Hyphomicrobiales</taxon>
        <taxon>Devosiaceae</taxon>
        <taxon>Devosia</taxon>
    </lineage>
</organism>
<dbReference type="Proteomes" id="UP001217476">
    <property type="component" value="Chromosome"/>
</dbReference>
<evidence type="ECO:0000256" key="2">
    <source>
        <dbReference type="ARBA" id="ARBA00022729"/>
    </source>
</evidence>
<feature type="domain" description="Imelysin-like" evidence="4">
    <location>
        <begin position="36"/>
        <end position="325"/>
    </location>
</feature>
<gene>
    <name evidence="5" type="ORF">P0Y65_02330</name>
</gene>
<dbReference type="CDD" id="cd14659">
    <property type="entry name" value="Imelysin-like_IPPA"/>
    <property type="match status" value="1"/>
</dbReference>
<evidence type="ECO:0000256" key="1">
    <source>
        <dbReference type="ARBA" id="ARBA00004196"/>
    </source>
</evidence>
<dbReference type="GO" id="GO:0030313">
    <property type="term" value="C:cell envelope"/>
    <property type="evidence" value="ECO:0007669"/>
    <property type="project" value="UniProtKB-SubCell"/>
</dbReference>
<dbReference type="EMBL" id="CP119312">
    <property type="protein sequence ID" value="WEK05111.1"/>
    <property type="molecule type" value="Genomic_DNA"/>
</dbReference>
<evidence type="ECO:0000259" key="4">
    <source>
        <dbReference type="Pfam" id="PF09375"/>
    </source>
</evidence>
<reference evidence="5" key="1">
    <citation type="submission" date="2023-03" db="EMBL/GenBank/DDBJ databases">
        <title>Andean soil-derived lignocellulolytic bacterial consortium as a source of novel taxa and putative plastic-active enzymes.</title>
        <authorList>
            <person name="Diaz-Garcia L."/>
            <person name="Chuvochina M."/>
            <person name="Feuerriegel G."/>
            <person name="Bunk B."/>
            <person name="Sproer C."/>
            <person name="Streit W.R."/>
            <person name="Rodriguez L.M."/>
            <person name="Overmann J."/>
            <person name="Jimenez D.J."/>
        </authorList>
    </citation>
    <scope>NUCLEOTIDE SEQUENCE</scope>
    <source>
        <strain evidence="5">MAG 4196</strain>
    </source>
</reference>
<comment type="subcellular location">
    <subcellularLocation>
        <location evidence="1">Cell envelope</location>
    </subcellularLocation>
</comment>
<feature type="chain" id="PRO_5042459617" evidence="3">
    <location>
        <begin position="19"/>
        <end position="355"/>
    </location>
</feature>
<dbReference type="Pfam" id="PF09375">
    <property type="entry name" value="Peptidase_M75"/>
    <property type="match status" value="1"/>
</dbReference>
<accession>A0AAJ5VUJ1</accession>
<name>A0AAJ5VUJ1_9HYPH</name>
<dbReference type="InterPro" id="IPR018976">
    <property type="entry name" value="Imelysin-like"/>
</dbReference>
<dbReference type="AlphaFoldDB" id="A0AAJ5VUJ1"/>
<keyword evidence="2 3" id="KW-0732">Signal</keyword>
<sequence>MRKLLALLLMLVVTPAHAQAPTESEVLAAAVNQVIRPNLAEFKRGASGLEVAMGALCAVPSADTLAVAQQQFGFAAEAYGRVEFLRIGPLMEENRVDRLLFFPDRKGIGLRQVQAILAEEDDTATSVTTLREKSVAVQGFGALEFVLFGTDFELLQGEGGEFRCRFGEAIAQNISRMADELAMGWYRYDGVAAHLMRPNRDYVDYRTETESLEALVGLISHGLEAVRDTRINPFIAQGDAAAKPKQALFWRSKLTLSMIKANVEGMEQLVAVSGMARAVGADQAGLDNSIAFEFSNAHRAIDLVTLPVDQAVVDAKQAAALSYLVIVTQSLQAQVGEQLSAALGLSVGFSSLDGD</sequence>
<protein>
    <submittedName>
        <fullName evidence="5">Imelysin family protein</fullName>
    </submittedName>
</protein>
<evidence type="ECO:0000256" key="3">
    <source>
        <dbReference type="SAM" id="SignalP"/>
    </source>
</evidence>
<dbReference type="InterPro" id="IPR034984">
    <property type="entry name" value="Imelysin-like_IPPA"/>
</dbReference>
<dbReference type="Gene3D" id="1.20.1420.20">
    <property type="entry name" value="M75 peptidase, HXXE motif"/>
    <property type="match status" value="1"/>
</dbReference>
<proteinExistence type="predicted"/>
<evidence type="ECO:0000313" key="5">
    <source>
        <dbReference type="EMBL" id="WEK05111.1"/>
    </source>
</evidence>